<evidence type="ECO:0000256" key="1">
    <source>
        <dbReference type="ARBA" id="ARBA00022465"/>
    </source>
</evidence>
<keyword evidence="2" id="KW-0812">Transmembrane</keyword>
<feature type="transmembrane region" description="Helical" evidence="2">
    <location>
        <begin position="281"/>
        <end position="302"/>
    </location>
</feature>
<reference evidence="4" key="1">
    <citation type="journal article" date="2021" name="Proc. Natl. Acad. Sci. U.S.A.">
        <title>A Catalog of Tens of Thousands of Viruses from Human Metagenomes Reveals Hidden Associations with Chronic Diseases.</title>
        <authorList>
            <person name="Tisza M.J."/>
            <person name="Buck C.B."/>
        </authorList>
    </citation>
    <scope>NUCLEOTIDE SEQUENCE</scope>
    <source>
        <strain evidence="4">Ctvok7</strain>
    </source>
</reference>
<dbReference type="Pfam" id="PF20155">
    <property type="entry name" value="TMP_3"/>
    <property type="match status" value="1"/>
</dbReference>
<dbReference type="GO" id="GO:0098003">
    <property type="term" value="P:viral tail assembly"/>
    <property type="evidence" value="ECO:0007669"/>
    <property type="project" value="UniProtKB-KW"/>
</dbReference>
<feature type="domain" description="Tape measure protein N-terminal" evidence="3">
    <location>
        <begin position="74"/>
        <end position="259"/>
    </location>
</feature>
<name>A0A8S5LLL5_9CAUD</name>
<keyword evidence="1" id="KW-1188">Viral release from host cell</keyword>
<organism evidence="4">
    <name type="scientific">Siphoviridae sp. ctvok7</name>
    <dbReference type="NCBI Taxonomy" id="2827596"/>
    <lineage>
        <taxon>Viruses</taxon>
        <taxon>Duplodnaviria</taxon>
        <taxon>Heunggongvirae</taxon>
        <taxon>Uroviricota</taxon>
        <taxon>Caudoviricetes</taxon>
    </lineage>
</organism>
<feature type="transmembrane region" description="Helical" evidence="2">
    <location>
        <begin position="314"/>
        <end position="343"/>
    </location>
</feature>
<sequence>MAQIREELILYDKFTNTFTSYIKQAQKAAGATTAAQEATEDFAKSQRTAANAASSLTSRIKSLVGAYAGLQGLKSVLNLSDTIASTTARIGMMNDGLQTTAELNQMIFESAQRSRGAYADTASFVAKLGNLAGDAFDSSAEIVAFAEQINKQIALSGTTTQEAQAAMLQLTQGLSSGALRGEELNSVLEQTPMIAKTIADYMGVTTGEMRQLASDGAVTAEVVKNAMFAAAEETNAAFESMPMTWGQTFTQIQNILIQTFQPALTAIGQLANFVSANLSTILPVVYGIAAAVGVLAAAYAVWKTVTLLQTVAQWALNSALLANPITWIILLIAAAVGAFVAWANTIGGFQAAWLTVCDILATAWDSFRILFFMGVYAVMNWLDQLSLKFQSVGVAVANWIGQMKVNVLTILQNMVNGAIDIINGMINTVNKLPFVSIQTIEKVTFAADAAVAEEAARQNREANLAAAEADANALATKRAQNITNMQNQAEIAHNNRLAGIEAARQPSNIGQAGGLDMSQYANVPTYNEIAGIGADVGSISKDVGSIEKSVNMADEDIQDLVDMAERRYVNNINLTAQTPVITVNGANTGRTAADRMNLANTIRDILLEQASSSSVISTALPV</sequence>
<dbReference type="EMBL" id="BK015871">
    <property type="protein sequence ID" value="DAD70849.1"/>
    <property type="molecule type" value="Genomic_DNA"/>
</dbReference>
<proteinExistence type="predicted"/>
<accession>A0A8S5LLL5</accession>
<keyword evidence="2" id="KW-1133">Transmembrane helix</keyword>
<dbReference type="InterPro" id="IPR013491">
    <property type="entry name" value="Tape_meas_N"/>
</dbReference>
<keyword evidence="2" id="KW-0472">Membrane</keyword>
<dbReference type="NCBIfam" id="TIGR02675">
    <property type="entry name" value="tape_meas_nterm"/>
    <property type="match status" value="1"/>
</dbReference>
<evidence type="ECO:0000259" key="3">
    <source>
        <dbReference type="Pfam" id="PF20155"/>
    </source>
</evidence>
<protein>
    <submittedName>
        <fullName evidence="4">Tail tape measure</fullName>
    </submittedName>
</protein>
<keyword evidence="1" id="KW-1245">Viral tail assembly</keyword>
<evidence type="ECO:0000313" key="4">
    <source>
        <dbReference type="EMBL" id="DAD70849.1"/>
    </source>
</evidence>
<evidence type="ECO:0000256" key="2">
    <source>
        <dbReference type="SAM" id="Phobius"/>
    </source>
</evidence>